<accession>A0A117N1H9</accession>
<dbReference type="EMBL" id="LPWA01000160">
    <property type="protein sequence ID" value="KUM23615.1"/>
    <property type="molecule type" value="Genomic_DNA"/>
</dbReference>
<evidence type="ECO:0000313" key="2">
    <source>
        <dbReference type="Proteomes" id="UP000053176"/>
    </source>
</evidence>
<reference evidence="1 2" key="1">
    <citation type="submission" date="2015-12" db="EMBL/GenBank/DDBJ databases">
        <title>Draft genome sequence of Mesorhizobium sp. UFLA 01-765, a multitolerant efficient symbiont and plant-growth promoting strain isolated from Zn-mining soil using Leucaena leucocephala as a trap plant.</title>
        <authorList>
            <person name="Rangel W.M."/>
            <person name="Thijs S."/>
            <person name="Longatti S.M."/>
            <person name="Moreira F.M."/>
            <person name="Weyens N."/>
            <person name="Vangronsveld J."/>
            <person name="Van Hamme J.D."/>
            <person name="Bottos E.M."/>
            <person name="Rineau F."/>
        </authorList>
    </citation>
    <scope>NUCLEOTIDE SEQUENCE [LARGE SCALE GENOMIC DNA]</scope>
    <source>
        <strain evidence="1 2">UFLA 01-765</strain>
    </source>
</reference>
<sequence>MVGQGQPVDPLQPFPAGGDGRVYGGVEARAGMELMLAQHQPVADDVQPAAGALFRKGVREAVDGLDESRRLTRAGKQRRDLLVTFVFGLAERFVSGTNQAQQGTDALQPLAALVQPLLRLVTCRIEMAERPADLVGQYAPDLAGQRQARIDAKAHAAISGIPPRASDAL</sequence>
<dbReference type="Proteomes" id="UP000053176">
    <property type="component" value="Unassembled WGS sequence"/>
</dbReference>
<gene>
    <name evidence="1" type="ORF">AU467_33225</name>
</gene>
<protein>
    <submittedName>
        <fullName evidence="1">Uncharacterized protein</fullName>
    </submittedName>
</protein>
<organism evidence="1 2">
    <name type="scientific">Rhizobium loti</name>
    <name type="common">Mesorhizobium loti</name>
    <dbReference type="NCBI Taxonomy" id="381"/>
    <lineage>
        <taxon>Bacteria</taxon>
        <taxon>Pseudomonadati</taxon>
        <taxon>Pseudomonadota</taxon>
        <taxon>Alphaproteobacteria</taxon>
        <taxon>Hyphomicrobiales</taxon>
        <taxon>Phyllobacteriaceae</taxon>
        <taxon>Mesorhizobium</taxon>
    </lineage>
</organism>
<comment type="caution">
    <text evidence="1">The sequence shown here is derived from an EMBL/GenBank/DDBJ whole genome shotgun (WGS) entry which is preliminary data.</text>
</comment>
<name>A0A117N1H9_RHILI</name>
<dbReference type="AlphaFoldDB" id="A0A117N1H9"/>
<evidence type="ECO:0000313" key="1">
    <source>
        <dbReference type="EMBL" id="KUM23615.1"/>
    </source>
</evidence>
<proteinExistence type="predicted"/>